<organism evidence="7">
    <name type="scientific">Haliotis diversicolor</name>
    <name type="common">Abalone</name>
    <name type="synonym">Sulculus diversicolor</name>
    <dbReference type="NCBI Taxonomy" id="36095"/>
    <lineage>
        <taxon>Eukaryota</taxon>
        <taxon>Metazoa</taxon>
        <taxon>Spiralia</taxon>
        <taxon>Lophotrochozoa</taxon>
        <taxon>Mollusca</taxon>
        <taxon>Gastropoda</taxon>
        <taxon>Vetigastropoda</taxon>
        <taxon>Lepetellida</taxon>
        <taxon>Haliotoidea</taxon>
        <taxon>Haliotidae</taxon>
        <taxon>Haliotis</taxon>
    </lineage>
</organism>
<protein>
    <submittedName>
        <fullName evidence="7">Insulin-like growth factor binding protein-4</fullName>
    </submittedName>
</protein>
<accession>K9UTR7</accession>
<dbReference type="EMBL" id="JX854539">
    <property type="protein sequence ID" value="AFY98848.1"/>
    <property type="molecule type" value="mRNA"/>
</dbReference>
<dbReference type="InterPro" id="IPR000867">
    <property type="entry name" value="IGFBP-like"/>
</dbReference>
<dbReference type="SUPFAM" id="SSF57184">
    <property type="entry name" value="Growth factor receptor domain"/>
    <property type="match status" value="1"/>
</dbReference>
<dbReference type="SMART" id="SM00121">
    <property type="entry name" value="IB"/>
    <property type="match status" value="1"/>
</dbReference>
<dbReference type="InterPro" id="IPR011390">
    <property type="entry name" value="IGFBP_rP_mac25"/>
</dbReference>
<feature type="chain" id="PRO_5003936585" evidence="5">
    <location>
        <begin position="21"/>
        <end position="139"/>
    </location>
</feature>
<evidence type="ECO:0000256" key="3">
    <source>
        <dbReference type="ARBA" id="ARBA00022729"/>
    </source>
</evidence>
<proteinExistence type="evidence at transcript level"/>
<evidence type="ECO:0000256" key="5">
    <source>
        <dbReference type="SAM" id="SignalP"/>
    </source>
</evidence>
<evidence type="ECO:0000256" key="2">
    <source>
        <dbReference type="ARBA" id="ARBA00022525"/>
    </source>
</evidence>
<dbReference type="GO" id="GO:0009966">
    <property type="term" value="P:regulation of signal transduction"/>
    <property type="evidence" value="ECO:0007669"/>
    <property type="project" value="TreeGrafter"/>
</dbReference>
<dbReference type="Pfam" id="PF00219">
    <property type="entry name" value="IGFBP"/>
    <property type="match status" value="1"/>
</dbReference>
<dbReference type="Gene3D" id="4.10.40.20">
    <property type="match status" value="1"/>
</dbReference>
<keyword evidence="4" id="KW-1015">Disulfide bond</keyword>
<keyword evidence="2" id="KW-0964">Secreted</keyword>
<dbReference type="GO" id="GO:0005576">
    <property type="term" value="C:extracellular region"/>
    <property type="evidence" value="ECO:0007669"/>
    <property type="project" value="UniProtKB-SubCell"/>
</dbReference>
<dbReference type="PROSITE" id="PS51323">
    <property type="entry name" value="IGFBP_N_2"/>
    <property type="match status" value="1"/>
</dbReference>
<evidence type="ECO:0000313" key="7">
    <source>
        <dbReference type="EMBL" id="AFY98848.1"/>
    </source>
</evidence>
<feature type="signal peptide" evidence="5">
    <location>
        <begin position="1"/>
        <end position="20"/>
    </location>
</feature>
<evidence type="ECO:0000256" key="4">
    <source>
        <dbReference type="ARBA" id="ARBA00023157"/>
    </source>
</evidence>
<name>K9UTR7_HALDV</name>
<reference evidence="7" key="1">
    <citation type="submission" date="2012-09" db="EMBL/GenBank/DDBJ databases">
        <title>Cloning and expression analysis of insulin-like growth factor binding protein-4 from small abalone Haliotis diversicolor.</title>
        <authorList>
            <person name="Zhang L.H."/>
        </authorList>
    </citation>
    <scope>NUCLEOTIDE SEQUENCE</scope>
</reference>
<keyword evidence="3 5" id="KW-0732">Signal</keyword>
<dbReference type="PANTHER" id="PTHR14186:SF20">
    <property type="entry name" value="CYSTEINE-RICH MOTOR NEURON 1 PROTEIN-LIKE"/>
    <property type="match status" value="1"/>
</dbReference>
<dbReference type="PANTHER" id="PTHR14186">
    <property type="entry name" value="INSULIN-LIKE GROWTH FACTOR BINDING PROTEIN-RELATED"/>
    <property type="match status" value="1"/>
</dbReference>
<dbReference type="AlphaFoldDB" id="K9UTR7"/>
<dbReference type="GO" id="GO:0005520">
    <property type="term" value="F:insulin-like growth factor binding"/>
    <property type="evidence" value="ECO:0007669"/>
    <property type="project" value="InterPro"/>
</dbReference>
<feature type="domain" description="IGFBP N-terminal" evidence="6">
    <location>
        <begin position="19"/>
        <end position="101"/>
    </location>
</feature>
<dbReference type="GO" id="GO:0001558">
    <property type="term" value="P:regulation of cell growth"/>
    <property type="evidence" value="ECO:0007669"/>
    <property type="project" value="InterPro"/>
</dbReference>
<comment type="subcellular location">
    <subcellularLocation>
        <location evidence="1">Secreted</location>
    </subcellularLocation>
</comment>
<sequence length="139" mass="15750">MRYILLVVVVFMVMVDQTEGLKCVPCDYVKCQKPKGCRRRFYVKEICGCCDVCGTKFGQPCSASTPRCARNMWCIKRDGNSIEAKRNVAWPDTFTGVCGRIRVPRQTQCETTVESSTTKTELLLTQPVENNPPERLFGK</sequence>
<evidence type="ECO:0000256" key="1">
    <source>
        <dbReference type="ARBA" id="ARBA00004613"/>
    </source>
</evidence>
<evidence type="ECO:0000259" key="6">
    <source>
        <dbReference type="PROSITE" id="PS51323"/>
    </source>
</evidence>
<dbReference type="InterPro" id="IPR009030">
    <property type="entry name" value="Growth_fac_rcpt_cys_sf"/>
</dbReference>